<feature type="compositionally biased region" description="Gly residues" evidence="1">
    <location>
        <begin position="1"/>
        <end position="10"/>
    </location>
</feature>
<dbReference type="Proteomes" id="UP001066276">
    <property type="component" value="Chromosome 6"/>
</dbReference>
<proteinExistence type="predicted"/>
<evidence type="ECO:0000313" key="3">
    <source>
        <dbReference type="Proteomes" id="UP001066276"/>
    </source>
</evidence>
<accession>A0AAV7R255</accession>
<sequence>MGGSGSGGSVVAGPPSDLSPNSWISRSPTRLNRLQHSLLSQRHNRAGSHPAALLVVPETQPRWKPPCGTPCCPRDTTALDATLQHSLLSQRHNSAGSHPAALLVVPETQPRWTPPCGTPCCPRDTTALDATLQHSLLSQRHNRAGSHPAALLVVPETQPRWKPPCSTPEVPPRSSVFRTG</sequence>
<feature type="compositionally biased region" description="Pro residues" evidence="1">
    <location>
        <begin position="161"/>
        <end position="171"/>
    </location>
</feature>
<dbReference type="EMBL" id="JANPWB010000010">
    <property type="protein sequence ID" value="KAJ1146408.1"/>
    <property type="molecule type" value="Genomic_DNA"/>
</dbReference>
<reference evidence="2" key="1">
    <citation type="journal article" date="2022" name="bioRxiv">
        <title>Sequencing and chromosome-scale assembly of the giantPleurodeles waltlgenome.</title>
        <authorList>
            <person name="Brown T."/>
            <person name="Elewa A."/>
            <person name="Iarovenko S."/>
            <person name="Subramanian E."/>
            <person name="Araus A.J."/>
            <person name="Petzold A."/>
            <person name="Susuki M."/>
            <person name="Suzuki K.-i.T."/>
            <person name="Hayashi T."/>
            <person name="Toyoda A."/>
            <person name="Oliveira C."/>
            <person name="Osipova E."/>
            <person name="Leigh N.D."/>
            <person name="Simon A."/>
            <person name="Yun M.H."/>
        </authorList>
    </citation>
    <scope>NUCLEOTIDE SEQUENCE</scope>
    <source>
        <strain evidence="2">20211129_DDA</strain>
        <tissue evidence="2">Liver</tissue>
    </source>
</reference>
<dbReference type="AlphaFoldDB" id="A0AAV7R255"/>
<feature type="compositionally biased region" description="Polar residues" evidence="1">
    <location>
        <begin position="18"/>
        <end position="29"/>
    </location>
</feature>
<name>A0AAV7R255_PLEWA</name>
<evidence type="ECO:0000256" key="1">
    <source>
        <dbReference type="SAM" id="MobiDB-lite"/>
    </source>
</evidence>
<organism evidence="2 3">
    <name type="scientific">Pleurodeles waltl</name>
    <name type="common">Iberian ribbed newt</name>
    <dbReference type="NCBI Taxonomy" id="8319"/>
    <lineage>
        <taxon>Eukaryota</taxon>
        <taxon>Metazoa</taxon>
        <taxon>Chordata</taxon>
        <taxon>Craniata</taxon>
        <taxon>Vertebrata</taxon>
        <taxon>Euteleostomi</taxon>
        <taxon>Amphibia</taxon>
        <taxon>Batrachia</taxon>
        <taxon>Caudata</taxon>
        <taxon>Salamandroidea</taxon>
        <taxon>Salamandridae</taxon>
        <taxon>Pleurodelinae</taxon>
        <taxon>Pleurodeles</taxon>
    </lineage>
</organism>
<protein>
    <submittedName>
        <fullName evidence="2">Uncharacterized protein</fullName>
    </submittedName>
</protein>
<feature type="region of interest" description="Disordered" evidence="1">
    <location>
        <begin position="158"/>
        <end position="180"/>
    </location>
</feature>
<comment type="caution">
    <text evidence="2">The sequence shown here is derived from an EMBL/GenBank/DDBJ whole genome shotgun (WGS) entry which is preliminary data.</text>
</comment>
<feature type="region of interest" description="Disordered" evidence="1">
    <location>
        <begin position="1"/>
        <end position="29"/>
    </location>
</feature>
<evidence type="ECO:0000313" key="2">
    <source>
        <dbReference type="EMBL" id="KAJ1146408.1"/>
    </source>
</evidence>
<gene>
    <name evidence="2" type="ORF">NDU88_012685</name>
</gene>
<keyword evidence="3" id="KW-1185">Reference proteome</keyword>